<reference evidence="2 3" key="1">
    <citation type="submission" date="2016-06" db="EMBL/GenBank/DDBJ databases">
        <authorList>
            <person name="Nicholson A.C."/>
        </authorList>
    </citation>
    <scope>NUCLEOTIDE SEQUENCE [LARGE SCALE GENOMIC DNA]</scope>
    <source>
        <strain evidence="2 3">G4123</strain>
    </source>
</reference>
<evidence type="ECO:0000313" key="3">
    <source>
        <dbReference type="Proteomes" id="UP000190816"/>
    </source>
</evidence>
<accession>A0AAJ3NFU0</accession>
<keyword evidence="1" id="KW-0732">Signal</keyword>
<evidence type="ECO:0000313" key="2">
    <source>
        <dbReference type="EMBL" id="OPB80522.1"/>
    </source>
</evidence>
<dbReference type="Proteomes" id="UP000190816">
    <property type="component" value="Unassembled WGS sequence"/>
</dbReference>
<sequence length="277" mass="31528">MNKILILAFVSIALNISAQVPFQMNKNGHIIIKAKLNNIEGNFILDTGAGINVVFKNFSKKLSNTKTPNFFVGHRATGEPIEADLYNANSLEIGTEKFPNQQYSIIDLDFGDIDGLISLQPFRNTPVTIDYNTQNIYFNKKIKSKKYIDIQLADEAGKSLDIFTWVKLNNKINIQVELDSGSGKDSYWFSSKLFDYLSINKDTFEKKAIKSEFNPKVENYFYIGKSNDLSTINNFSFVKDFNVVFVDGLIYEGKTSINWLGKVLTIDIFKKKIFIED</sequence>
<dbReference type="RefSeq" id="WP_078405221.1">
    <property type="nucleotide sequence ID" value="NZ_CP016377.1"/>
</dbReference>
<dbReference type="Pfam" id="PF13650">
    <property type="entry name" value="Asp_protease_2"/>
    <property type="match status" value="1"/>
</dbReference>
<dbReference type="CDD" id="cd05483">
    <property type="entry name" value="retropepsin_like_bacteria"/>
    <property type="match status" value="1"/>
</dbReference>
<dbReference type="EMBL" id="MAIC01000003">
    <property type="protein sequence ID" value="OPB80522.1"/>
    <property type="molecule type" value="Genomic_DNA"/>
</dbReference>
<name>A0AAJ3NFU0_9FLAO</name>
<dbReference type="InterPro" id="IPR021109">
    <property type="entry name" value="Peptidase_aspartic_dom_sf"/>
</dbReference>
<organism evidence="2 3">
    <name type="scientific">Elizabethkingia ursingii</name>
    <dbReference type="NCBI Taxonomy" id="1756150"/>
    <lineage>
        <taxon>Bacteria</taxon>
        <taxon>Pseudomonadati</taxon>
        <taxon>Bacteroidota</taxon>
        <taxon>Flavobacteriia</taxon>
        <taxon>Flavobacteriales</taxon>
        <taxon>Weeksellaceae</taxon>
        <taxon>Elizabethkingia</taxon>
    </lineage>
</organism>
<evidence type="ECO:0000256" key="1">
    <source>
        <dbReference type="SAM" id="SignalP"/>
    </source>
</evidence>
<feature type="chain" id="PRO_5042496778" description="Aspartyl protease" evidence="1">
    <location>
        <begin position="19"/>
        <end position="277"/>
    </location>
</feature>
<gene>
    <name evidence="2" type="ORF">BAY32_16005</name>
</gene>
<dbReference type="SUPFAM" id="SSF50630">
    <property type="entry name" value="Acid proteases"/>
    <property type="match status" value="1"/>
</dbReference>
<dbReference type="Gene3D" id="2.40.70.10">
    <property type="entry name" value="Acid Proteases"/>
    <property type="match status" value="1"/>
</dbReference>
<dbReference type="AlphaFoldDB" id="A0AAJ3NFU0"/>
<feature type="signal peptide" evidence="1">
    <location>
        <begin position="1"/>
        <end position="18"/>
    </location>
</feature>
<dbReference type="KEGG" id="ego:BBD34_18910"/>
<comment type="caution">
    <text evidence="2">The sequence shown here is derived from an EMBL/GenBank/DDBJ whole genome shotgun (WGS) entry which is preliminary data.</text>
</comment>
<dbReference type="InterPro" id="IPR034122">
    <property type="entry name" value="Retropepsin-like_bacterial"/>
</dbReference>
<evidence type="ECO:0008006" key="4">
    <source>
        <dbReference type="Google" id="ProtNLM"/>
    </source>
</evidence>
<protein>
    <recommendedName>
        <fullName evidence="4">Aspartyl protease</fullName>
    </recommendedName>
</protein>
<proteinExistence type="predicted"/>